<organism evidence="2 3">
    <name type="scientific">Roseibium suaedae</name>
    <dbReference type="NCBI Taxonomy" id="735517"/>
    <lineage>
        <taxon>Bacteria</taxon>
        <taxon>Pseudomonadati</taxon>
        <taxon>Pseudomonadota</taxon>
        <taxon>Alphaproteobacteria</taxon>
        <taxon>Hyphomicrobiales</taxon>
        <taxon>Stappiaceae</taxon>
        <taxon>Roseibium</taxon>
    </lineage>
</organism>
<dbReference type="InterPro" id="IPR048140">
    <property type="entry name" value="FGAM_small_mem"/>
</dbReference>
<keyword evidence="1" id="KW-0812">Transmembrane</keyword>
<dbReference type="NCBIfam" id="NF041637">
    <property type="entry name" value="FGAM_small_mem"/>
    <property type="match status" value="1"/>
</dbReference>
<accession>A0A1M7G9Z9</accession>
<dbReference type="STRING" id="735517.SAMN05444272_1857"/>
<gene>
    <name evidence="2" type="ORF">SAMN05444272_1857</name>
</gene>
<proteinExistence type="predicted"/>
<evidence type="ECO:0000313" key="2">
    <source>
        <dbReference type="EMBL" id="SHM13123.1"/>
    </source>
</evidence>
<name>A0A1M7G9Z9_9HYPH</name>
<dbReference type="Proteomes" id="UP000186002">
    <property type="component" value="Unassembled WGS sequence"/>
</dbReference>
<evidence type="ECO:0008006" key="4">
    <source>
        <dbReference type="Google" id="ProtNLM"/>
    </source>
</evidence>
<evidence type="ECO:0000256" key="1">
    <source>
        <dbReference type="SAM" id="Phobius"/>
    </source>
</evidence>
<feature type="transmembrane region" description="Helical" evidence="1">
    <location>
        <begin position="18"/>
        <end position="36"/>
    </location>
</feature>
<sequence>MALDEDSRKALRFMAIKAALFILLPAACAALAVVLML</sequence>
<dbReference type="EMBL" id="FRBW01000002">
    <property type="protein sequence ID" value="SHM13123.1"/>
    <property type="molecule type" value="Genomic_DNA"/>
</dbReference>
<protein>
    <recommendedName>
        <fullName evidence="4">Phosphoribosylformylglycinamidine synthase</fullName>
    </recommendedName>
</protein>
<keyword evidence="1" id="KW-1133">Transmembrane helix</keyword>
<keyword evidence="1" id="KW-0472">Membrane</keyword>
<dbReference type="RefSeq" id="WP_073012164.1">
    <property type="nucleotide sequence ID" value="NZ_FRBW01000002.1"/>
</dbReference>
<evidence type="ECO:0000313" key="3">
    <source>
        <dbReference type="Proteomes" id="UP000186002"/>
    </source>
</evidence>
<dbReference type="AlphaFoldDB" id="A0A1M7G9Z9"/>
<reference evidence="2 3" key="1">
    <citation type="submission" date="2016-11" db="EMBL/GenBank/DDBJ databases">
        <authorList>
            <person name="Jaros S."/>
            <person name="Januszkiewicz K."/>
            <person name="Wedrychowicz H."/>
        </authorList>
    </citation>
    <scope>NUCLEOTIDE SEQUENCE [LARGE SCALE GENOMIC DNA]</scope>
    <source>
        <strain evidence="2 3">DSM 22153</strain>
    </source>
</reference>
<keyword evidence="3" id="KW-1185">Reference proteome</keyword>